<evidence type="ECO:0000313" key="2">
    <source>
        <dbReference type="EnsemblMetazoa" id="Aqu2.1.05190_001"/>
    </source>
</evidence>
<organism evidence="2">
    <name type="scientific">Amphimedon queenslandica</name>
    <name type="common">Sponge</name>
    <dbReference type="NCBI Taxonomy" id="400682"/>
    <lineage>
        <taxon>Eukaryota</taxon>
        <taxon>Metazoa</taxon>
        <taxon>Porifera</taxon>
        <taxon>Demospongiae</taxon>
        <taxon>Heteroscleromorpha</taxon>
        <taxon>Haplosclerida</taxon>
        <taxon>Niphatidae</taxon>
        <taxon>Amphimedon</taxon>
    </lineage>
</organism>
<sequence length="65" mass="7075">LLTIAVGDIPRLSKNDDDDDDSTSGDLKPLSISQRSNSCHEIHSTIIVKITIVTSLTCCNYKSIL</sequence>
<reference evidence="2" key="1">
    <citation type="submission" date="2017-05" db="UniProtKB">
        <authorList>
            <consortium name="EnsemblMetazoa"/>
        </authorList>
    </citation>
    <scope>IDENTIFICATION</scope>
</reference>
<protein>
    <submittedName>
        <fullName evidence="2">Uncharacterized protein</fullName>
    </submittedName>
</protein>
<dbReference type="EnsemblMetazoa" id="Aqu2.1.05190_001">
    <property type="protein sequence ID" value="Aqu2.1.05190_001"/>
    <property type="gene ID" value="Aqu2.1.05190"/>
</dbReference>
<dbReference type="InParanoid" id="A0A1X7ST56"/>
<accession>A0A1X7ST56</accession>
<feature type="region of interest" description="Disordered" evidence="1">
    <location>
        <begin position="1"/>
        <end position="29"/>
    </location>
</feature>
<name>A0A1X7ST56_AMPQE</name>
<dbReference type="AlphaFoldDB" id="A0A1X7ST56"/>
<evidence type="ECO:0000256" key="1">
    <source>
        <dbReference type="SAM" id="MobiDB-lite"/>
    </source>
</evidence>
<proteinExistence type="predicted"/>